<evidence type="ECO:0000256" key="3">
    <source>
        <dbReference type="ARBA" id="ARBA00022771"/>
    </source>
</evidence>
<feature type="compositionally biased region" description="Pro residues" evidence="6">
    <location>
        <begin position="603"/>
        <end position="612"/>
    </location>
</feature>
<dbReference type="eggNOG" id="KOG0314">
    <property type="taxonomic scope" value="Eukaryota"/>
</dbReference>
<feature type="compositionally biased region" description="Low complexity" evidence="6">
    <location>
        <begin position="193"/>
        <end position="202"/>
    </location>
</feature>
<dbReference type="GeneID" id="7452255"/>
<keyword evidence="5" id="KW-0539">Nucleus</keyword>
<reference evidence="8 9" key="2">
    <citation type="journal article" date="2008" name="Nature">
        <title>The Phaeodactylum genome reveals the evolutionary history of diatom genomes.</title>
        <authorList>
            <person name="Bowler C."/>
            <person name="Allen A.E."/>
            <person name="Badger J.H."/>
            <person name="Grimwood J."/>
            <person name="Jabbari K."/>
            <person name="Kuo A."/>
            <person name="Maheswari U."/>
            <person name="Martens C."/>
            <person name="Maumus F."/>
            <person name="Otillar R.P."/>
            <person name="Rayko E."/>
            <person name="Salamov A."/>
            <person name="Vandepoele K."/>
            <person name="Beszteri B."/>
            <person name="Gruber A."/>
            <person name="Heijde M."/>
            <person name="Katinka M."/>
            <person name="Mock T."/>
            <person name="Valentin K."/>
            <person name="Verret F."/>
            <person name="Berges J.A."/>
            <person name="Brownlee C."/>
            <person name="Cadoret J.P."/>
            <person name="Chiovitti A."/>
            <person name="Choi C.J."/>
            <person name="Coesel S."/>
            <person name="De Martino A."/>
            <person name="Detter J.C."/>
            <person name="Durkin C."/>
            <person name="Falciatore A."/>
            <person name="Fournet J."/>
            <person name="Haruta M."/>
            <person name="Huysman M.J."/>
            <person name="Jenkins B.D."/>
            <person name="Jiroutova K."/>
            <person name="Jorgensen R.E."/>
            <person name="Joubert Y."/>
            <person name="Kaplan A."/>
            <person name="Kroger N."/>
            <person name="Kroth P.G."/>
            <person name="La Roche J."/>
            <person name="Lindquist E."/>
            <person name="Lommer M."/>
            <person name="Martin-Jezequel V."/>
            <person name="Lopez P.J."/>
            <person name="Lucas S."/>
            <person name="Mangogna M."/>
            <person name="McGinnis K."/>
            <person name="Medlin L.K."/>
            <person name="Montsant A."/>
            <person name="Oudot-Le Secq M.P."/>
            <person name="Napoli C."/>
            <person name="Obornik M."/>
            <person name="Parker M.S."/>
            <person name="Petit J.L."/>
            <person name="Porcel B.M."/>
            <person name="Poulsen N."/>
            <person name="Robison M."/>
            <person name="Rychlewski L."/>
            <person name="Rynearson T.A."/>
            <person name="Schmutz J."/>
            <person name="Shapiro H."/>
            <person name="Siaut M."/>
            <person name="Stanley M."/>
            <person name="Sussman M.R."/>
            <person name="Taylor A.R."/>
            <person name="Vardi A."/>
            <person name="von Dassow P."/>
            <person name="Vyverman W."/>
            <person name="Willis A."/>
            <person name="Wyrwicz L.S."/>
            <person name="Rokhsar D.S."/>
            <person name="Weissenbach J."/>
            <person name="Armbrust E.V."/>
            <person name="Green B.R."/>
            <person name="Van de Peer Y."/>
            <person name="Grigoriev I.V."/>
        </authorList>
    </citation>
    <scope>NUCLEOTIDE SEQUENCE [LARGE SCALE GENOMIC DNA]</scope>
    <source>
        <strain evidence="8 9">CCMP1335</strain>
    </source>
</reference>
<sequence length="793" mass="83587">MSSAILYKFRSSTTFSPLPLPGTSARLLDIKRAIVKAKKLDSGSASGPEFDLQIQNATTEEVYEDESMILPRGTRVIVRRVACERGRGLVTRLAMGGGLLPPATKSSAASDGFYTFRSSDADGEDEFVDQEPVAQAAEVDESKELEALKAVTDQAGSMYSSGGGPAVSRSQVAGSGHPQRGGGPHFPKPPPRNNAMMNNRPNADPELREQQPQMKKRATGIPRTFLSLNAPTTSEGEVNADGAAADGTTDANVGGLAAQLQPNDHAFQSLIHRSGGQSLNDPSSKRRDIDYALKLTATPLPEHLTCGICNSVVKNAMLVPWDTEGRPACESCIRDGLAQNGFVCPMTGVEGVSPDDLHPNVGLRKAVDSFVKSVMEKMDLIERQIEEEEKESSALAAASAAAEGVRKGEEYDESGDRGILMTKKAKLNAASNTNGKKNKVDDPFGDDEFGGDVFDVVDNNEEEEDETPLEPSAVADQSASGKDVDNSNKEKDATSGSGAEGGATSAEGQQQHDNTANDDSTVPNNKEILSNLPNDHQQQSSDKHNDDTTNNDDQSATSNSATQATSRRREAPKRRGPPAGYVLGPAGGMGLASPPAKFGVHNVPPPPPPPPQGATMGGRGPGSDAGSVGGGSAMQQPSSNQMMGRGRGNGGGRFSQQFHGRGVGNSFQGRFDGRGGRSEPPYQQQYQGGYAGRGGRGGRYPGRGGYDQQQQQWGNDGDWNRKRPRDAMEGGHNTMMQDQNPQGGYRGHGNPQFGGGRGGGRFDGGGRGGRGDGGRFFRGGGRGGGRGFGRGRY</sequence>
<reference evidence="8 9" key="1">
    <citation type="journal article" date="2004" name="Science">
        <title>The genome of the diatom Thalassiosira pseudonana: ecology, evolution, and metabolism.</title>
        <authorList>
            <person name="Armbrust E.V."/>
            <person name="Berges J.A."/>
            <person name="Bowler C."/>
            <person name="Green B.R."/>
            <person name="Martinez D."/>
            <person name="Putnam N.H."/>
            <person name="Zhou S."/>
            <person name="Allen A.E."/>
            <person name="Apt K.E."/>
            <person name="Bechner M."/>
            <person name="Brzezinski M.A."/>
            <person name="Chaal B.K."/>
            <person name="Chiovitti A."/>
            <person name="Davis A.K."/>
            <person name="Demarest M.S."/>
            <person name="Detter J.C."/>
            <person name="Glavina T."/>
            <person name="Goodstein D."/>
            <person name="Hadi M.Z."/>
            <person name="Hellsten U."/>
            <person name="Hildebrand M."/>
            <person name="Jenkins B.D."/>
            <person name="Jurka J."/>
            <person name="Kapitonov V.V."/>
            <person name="Kroger N."/>
            <person name="Lau W.W."/>
            <person name="Lane T.W."/>
            <person name="Larimer F.W."/>
            <person name="Lippmeier J.C."/>
            <person name="Lucas S."/>
            <person name="Medina M."/>
            <person name="Montsant A."/>
            <person name="Obornik M."/>
            <person name="Parker M.S."/>
            <person name="Palenik B."/>
            <person name="Pazour G.J."/>
            <person name="Richardson P.M."/>
            <person name="Rynearson T.A."/>
            <person name="Saito M.A."/>
            <person name="Schwartz D.C."/>
            <person name="Thamatrakoln K."/>
            <person name="Valentin K."/>
            <person name="Vardi A."/>
            <person name="Wilkerson F.P."/>
            <person name="Rokhsar D.S."/>
        </authorList>
    </citation>
    <scope>NUCLEOTIDE SEQUENCE [LARGE SCALE GENOMIC DNA]</scope>
    <source>
        <strain evidence="8 9">CCMP1335</strain>
    </source>
</reference>
<feature type="compositionally biased region" description="Low complexity" evidence="6">
    <location>
        <begin position="393"/>
        <end position="403"/>
    </location>
</feature>
<dbReference type="GO" id="GO:0008270">
    <property type="term" value="F:zinc ion binding"/>
    <property type="evidence" value="ECO:0007669"/>
    <property type="project" value="UniProtKB-KW"/>
</dbReference>
<dbReference type="InterPro" id="IPR013083">
    <property type="entry name" value="Znf_RING/FYVE/PHD"/>
</dbReference>
<dbReference type="AlphaFoldDB" id="B8C0N4"/>
<dbReference type="GO" id="GO:0016567">
    <property type="term" value="P:protein ubiquitination"/>
    <property type="evidence" value="ECO:0000318"/>
    <property type="project" value="GO_Central"/>
</dbReference>
<feature type="compositionally biased region" description="Basic and acidic residues" evidence="6">
    <location>
        <begin position="718"/>
        <end position="729"/>
    </location>
</feature>
<feature type="compositionally biased region" description="Acidic residues" evidence="6">
    <location>
        <begin position="458"/>
        <end position="468"/>
    </location>
</feature>
<evidence type="ECO:0000313" key="8">
    <source>
        <dbReference type="EMBL" id="EED93549.1"/>
    </source>
</evidence>
<dbReference type="Pfam" id="PF08783">
    <property type="entry name" value="DWNN"/>
    <property type="match status" value="1"/>
</dbReference>
<dbReference type="STRING" id="35128.B8C0N4"/>
<dbReference type="Gene3D" id="3.10.20.90">
    <property type="entry name" value="Phosphatidylinositol 3-kinase Catalytic Subunit, Chain A, domain 1"/>
    <property type="match status" value="1"/>
</dbReference>
<proteinExistence type="predicted"/>
<dbReference type="Proteomes" id="UP000001449">
    <property type="component" value="Chromosome 4"/>
</dbReference>
<keyword evidence="4" id="KW-0862">Zinc</keyword>
<dbReference type="InterPro" id="IPR033489">
    <property type="entry name" value="RBBP6"/>
</dbReference>
<feature type="compositionally biased region" description="Low complexity" evidence="6">
    <location>
        <begin position="494"/>
        <end position="511"/>
    </location>
</feature>
<dbReference type="GO" id="GO:0005634">
    <property type="term" value="C:nucleus"/>
    <property type="evidence" value="ECO:0000318"/>
    <property type="project" value="GO_Central"/>
</dbReference>
<evidence type="ECO:0000256" key="6">
    <source>
        <dbReference type="SAM" id="MobiDB-lite"/>
    </source>
</evidence>
<dbReference type="InParanoid" id="B8C0N4"/>
<dbReference type="GO" id="GO:0061630">
    <property type="term" value="F:ubiquitin protein ligase activity"/>
    <property type="evidence" value="ECO:0000318"/>
    <property type="project" value="GO_Central"/>
</dbReference>
<evidence type="ECO:0000256" key="1">
    <source>
        <dbReference type="ARBA" id="ARBA00004123"/>
    </source>
</evidence>
<dbReference type="EMBL" id="CM000641">
    <property type="protein sequence ID" value="EED93549.1"/>
    <property type="molecule type" value="Genomic_DNA"/>
</dbReference>
<evidence type="ECO:0000256" key="4">
    <source>
        <dbReference type="ARBA" id="ARBA00022833"/>
    </source>
</evidence>
<feature type="compositionally biased region" description="Gly residues" evidence="6">
    <location>
        <begin position="776"/>
        <end position="793"/>
    </location>
</feature>
<dbReference type="PaxDb" id="35128-Thaps22487"/>
<feature type="region of interest" description="Disordered" evidence="6">
    <location>
        <begin position="432"/>
        <end position="793"/>
    </location>
</feature>
<evidence type="ECO:0000313" key="9">
    <source>
        <dbReference type="Proteomes" id="UP000001449"/>
    </source>
</evidence>
<evidence type="ECO:0000259" key="7">
    <source>
        <dbReference type="PROSITE" id="PS51282"/>
    </source>
</evidence>
<feature type="compositionally biased region" description="Polar residues" evidence="6">
    <location>
        <begin position="226"/>
        <end position="236"/>
    </location>
</feature>
<comment type="subcellular location">
    <subcellularLocation>
        <location evidence="1">Nucleus</location>
    </subcellularLocation>
</comment>
<dbReference type="InterPro" id="IPR014891">
    <property type="entry name" value="DWNN_domain"/>
</dbReference>
<dbReference type="SUPFAM" id="SSF57850">
    <property type="entry name" value="RING/U-box"/>
    <property type="match status" value="1"/>
</dbReference>
<dbReference type="GO" id="GO:0006397">
    <property type="term" value="P:mRNA processing"/>
    <property type="evidence" value="ECO:0007669"/>
    <property type="project" value="InterPro"/>
</dbReference>
<dbReference type="OMA" id="PWDTEGR"/>
<dbReference type="SMART" id="SM01180">
    <property type="entry name" value="DWNN"/>
    <property type="match status" value="1"/>
</dbReference>
<feature type="region of interest" description="Disordered" evidence="6">
    <location>
        <begin position="390"/>
        <end position="413"/>
    </location>
</feature>
<keyword evidence="2" id="KW-0479">Metal-binding</keyword>
<feature type="compositionally biased region" description="Gly residues" evidence="6">
    <location>
        <begin position="615"/>
        <end position="632"/>
    </location>
</feature>
<feature type="compositionally biased region" description="Low complexity" evidence="6">
    <location>
        <begin position="551"/>
        <end position="565"/>
    </location>
</feature>
<evidence type="ECO:0000256" key="2">
    <source>
        <dbReference type="ARBA" id="ARBA00022723"/>
    </source>
</evidence>
<feature type="region of interest" description="Disordered" evidence="6">
    <location>
        <begin position="156"/>
        <end position="246"/>
    </location>
</feature>
<dbReference type="PROSITE" id="PS51282">
    <property type="entry name" value="DWNN"/>
    <property type="match status" value="1"/>
</dbReference>
<protein>
    <recommendedName>
        <fullName evidence="7">DWNN domain-containing protein</fullName>
    </recommendedName>
</protein>
<keyword evidence="3" id="KW-0863">Zinc-finger</keyword>
<dbReference type="HOGENOM" id="CLU_354336_0_0_1"/>
<feature type="compositionally biased region" description="Gly residues" evidence="6">
    <location>
        <begin position="744"/>
        <end position="768"/>
    </location>
</feature>
<feature type="compositionally biased region" description="Gly residues" evidence="6">
    <location>
        <begin position="689"/>
        <end position="705"/>
    </location>
</feature>
<keyword evidence="9" id="KW-1185">Reference proteome</keyword>
<feature type="compositionally biased region" description="Polar residues" evidence="6">
    <location>
        <begin position="512"/>
        <end position="539"/>
    </location>
</feature>
<dbReference type="KEGG" id="tps:THAPSDRAFT_22487"/>
<evidence type="ECO:0000256" key="5">
    <source>
        <dbReference type="ARBA" id="ARBA00023242"/>
    </source>
</evidence>
<accession>B8C0N4</accession>
<gene>
    <name evidence="8" type="ORF">THAPSDRAFT_22487</name>
</gene>
<dbReference type="PANTHER" id="PTHR15439:SF0">
    <property type="entry name" value="CELL DIVISION CYCLE AND APOPTOSIS REGULATOR PROTEIN 1-RELATED"/>
    <property type="match status" value="1"/>
</dbReference>
<feature type="compositionally biased region" description="Basic and acidic residues" evidence="6">
    <location>
        <begin position="482"/>
        <end position="493"/>
    </location>
</feature>
<dbReference type="GO" id="GO:0006511">
    <property type="term" value="P:ubiquitin-dependent protein catabolic process"/>
    <property type="evidence" value="ECO:0000318"/>
    <property type="project" value="GO_Central"/>
</dbReference>
<dbReference type="Gene3D" id="3.30.40.10">
    <property type="entry name" value="Zinc/RING finger domain, C3HC4 (zinc finger)"/>
    <property type="match status" value="1"/>
</dbReference>
<dbReference type="PANTHER" id="PTHR15439">
    <property type="entry name" value="RETINOBLASTOMA-BINDING PROTEIN 6"/>
    <property type="match status" value="1"/>
</dbReference>
<dbReference type="RefSeq" id="XP_002290012.1">
    <property type="nucleotide sequence ID" value="XM_002289976.1"/>
</dbReference>
<organism evidence="8 9">
    <name type="scientific">Thalassiosira pseudonana</name>
    <name type="common">Marine diatom</name>
    <name type="synonym">Cyclotella nana</name>
    <dbReference type="NCBI Taxonomy" id="35128"/>
    <lineage>
        <taxon>Eukaryota</taxon>
        <taxon>Sar</taxon>
        <taxon>Stramenopiles</taxon>
        <taxon>Ochrophyta</taxon>
        <taxon>Bacillariophyta</taxon>
        <taxon>Coscinodiscophyceae</taxon>
        <taxon>Thalassiosirophycidae</taxon>
        <taxon>Thalassiosirales</taxon>
        <taxon>Thalassiosiraceae</taxon>
        <taxon>Thalassiosira</taxon>
    </lineage>
</organism>
<feature type="domain" description="DWNN" evidence="7">
    <location>
        <begin position="5"/>
        <end position="82"/>
    </location>
</feature>
<dbReference type="CDD" id="cd16620">
    <property type="entry name" value="vRING-HC-C4C4_RBBP6"/>
    <property type="match status" value="1"/>
</dbReference>
<name>B8C0N4_THAPS</name>